<dbReference type="RefSeq" id="WP_386817872.1">
    <property type="nucleotide sequence ID" value="NZ_JBHUIT010000001.1"/>
</dbReference>
<dbReference type="Proteomes" id="UP001597375">
    <property type="component" value="Unassembled WGS sequence"/>
</dbReference>
<evidence type="ECO:0000313" key="1">
    <source>
        <dbReference type="EMBL" id="MFD2255210.1"/>
    </source>
</evidence>
<organism evidence="1 2">
    <name type="scientific">Luteolibacter algae</name>
    <dbReference type="NCBI Taxonomy" id="454151"/>
    <lineage>
        <taxon>Bacteria</taxon>
        <taxon>Pseudomonadati</taxon>
        <taxon>Verrucomicrobiota</taxon>
        <taxon>Verrucomicrobiia</taxon>
        <taxon>Verrucomicrobiales</taxon>
        <taxon>Verrucomicrobiaceae</taxon>
        <taxon>Luteolibacter</taxon>
    </lineage>
</organism>
<accession>A0ABW5D3W2</accession>
<name>A0ABW5D3W2_9BACT</name>
<comment type="caution">
    <text evidence="1">The sequence shown here is derived from an EMBL/GenBank/DDBJ whole genome shotgun (WGS) entry which is preliminary data.</text>
</comment>
<dbReference type="EMBL" id="JBHUIT010000001">
    <property type="protein sequence ID" value="MFD2255210.1"/>
    <property type="molecule type" value="Genomic_DNA"/>
</dbReference>
<reference evidence="2" key="1">
    <citation type="journal article" date="2019" name="Int. J. Syst. Evol. Microbiol.">
        <title>The Global Catalogue of Microorganisms (GCM) 10K type strain sequencing project: providing services to taxonomists for standard genome sequencing and annotation.</title>
        <authorList>
            <consortium name="The Broad Institute Genomics Platform"/>
            <consortium name="The Broad Institute Genome Sequencing Center for Infectious Disease"/>
            <person name="Wu L."/>
            <person name="Ma J."/>
        </authorList>
    </citation>
    <scope>NUCLEOTIDE SEQUENCE [LARGE SCALE GENOMIC DNA]</scope>
    <source>
        <strain evidence="2">CGMCC 4.7106</strain>
    </source>
</reference>
<proteinExistence type="predicted"/>
<keyword evidence="2" id="KW-1185">Reference proteome</keyword>
<evidence type="ECO:0000313" key="2">
    <source>
        <dbReference type="Proteomes" id="UP001597375"/>
    </source>
</evidence>
<protein>
    <submittedName>
        <fullName evidence="1">Uncharacterized protein</fullName>
    </submittedName>
</protein>
<gene>
    <name evidence="1" type="ORF">ACFSSA_00850</name>
</gene>
<sequence length="199" mass="23106">MSEERANKNEINPAIKRDLESALRQQMFYWGMDASFWSGNLFLEKGFSKSPSRGLQGTSCYSLPWKDGSIELHGACAGWYNADGNDGFIYIRTYERCFHWHGNNLPVPGDWEADSLSPLDLEKSMNLLSPFLEWWLDFESFVHNRTERTYRKKCFKKYKSLPKARPWLKPHAGMAWLQSLLNDPLSVSRAKKFNRTLVG</sequence>